<accession>A0A9X2XMZ1</accession>
<evidence type="ECO:0000313" key="2">
    <source>
        <dbReference type="Proteomes" id="UP001155483"/>
    </source>
</evidence>
<dbReference type="Proteomes" id="UP001155483">
    <property type="component" value="Unassembled WGS sequence"/>
</dbReference>
<evidence type="ECO:0000313" key="1">
    <source>
        <dbReference type="EMBL" id="MCU7547529.1"/>
    </source>
</evidence>
<comment type="caution">
    <text evidence="1">The sequence shown here is derived from an EMBL/GenBank/DDBJ whole genome shotgun (WGS) entry which is preliminary data.</text>
</comment>
<reference evidence="1" key="2">
    <citation type="submission" date="2023-04" db="EMBL/GenBank/DDBJ databases">
        <title>Paracnuella aquatica gen. nov., sp. nov., a member of the family Chitinophagaceae isolated from a hot spring.</title>
        <authorList>
            <person name="Wang C."/>
        </authorList>
    </citation>
    <scope>NUCLEOTIDE SEQUENCE</scope>
    <source>
        <strain evidence="1">LB-8</strain>
    </source>
</reference>
<gene>
    <name evidence="1" type="ORF">OCK74_00310</name>
</gene>
<reference evidence="1" key="1">
    <citation type="submission" date="2022-09" db="EMBL/GenBank/DDBJ databases">
        <authorList>
            <person name="Yuan C."/>
            <person name="Ke Z."/>
        </authorList>
    </citation>
    <scope>NUCLEOTIDE SEQUENCE</scope>
    <source>
        <strain evidence="1">LB-8</strain>
    </source>
</reference>
<dbReference type="EMBL" id="JAOTIF010000001">
    <property type="protein sequence ID" value="MCU7547529.1"/>
    <property type="molecule type" value="Genomic_DNA"/>
</dbReference>
<name>A0A9X2XMZ1_9BACT</name>
<organism evidence="1 2">
    <name type="scientific">Paraflavisolibacter caeni</name>
    <dbReference type="NCBI Taxonomy" id="2982496"/>
    <lineage>
        <taxon>Bacteria</taxon>
        <taxon>Pseudomonadati</taxon>
        <taxon>Bacteroidota</taxon>
        <taxon>Chitinophagia</taxon>
        <taxon>Chitinophagales</taxon>
        <taxon>Chitinophagaceae</taxon>
        <taxon>Paraflavisolibacter</taxon>
    </lineage>
</organism>
<protein>
    <submittedName>
        <fullName evidence="1">Uncharacterized protein</fullName>
    </submittedName>
</protein>
<dbReference type="AlphaFoldDB" id="A0A9X2XMZ1"/>
<dbReference type="RefSeq" id="WP_279294976.1">
    <property type="nucleotide sequence ID" value="NZ_JAOTIF010000001.1"/>
</dbReference>
<sequence>MAKKRSNRVSTPPPPDGSQYILVKTKEGSFWRRKRGSVKPAPVNDVLARNAEASKVTGPAAKRIVDKLRPYLRGLRTGRLTVRVIGALRKALNRKGIIDFTFLDGMELQPEHPFNKLVLDPYKVEQADRSLHISIPIGKGRVKQLNGIVTDYYFEAIVVQGDATKDSGLRVDSVESKVYSIEADQKLCELSVDLPAQKGPWMLLLKISSLEGNEMAVHPRHYAMKVVKTGE</sequence>
<proteinExistence type="predicted"/>
<keyword evidence="2" id="KW-1185">Reference proteome</keyword>